<keyword evidence="6 11" id="KW-0418">Kinase</keyword>
<evidence type="ECO:0000313" key="11">
    <source>
        <dbReference type="EMBL" id="NKQ26874.1"/>
    </source>
</evidence>
<evidence type="ECO:0000256" key="3">
    <source>
        <dbReference type="ARBA" id="ARBA00022553"/>
    </source>
</evidence>
<dbReference type="RefSeq" id="WP_168374893.1">
    <property type="nucleotide sequence ID" value="NZ_JAAXMD010000212.1"/>
</dbReference>
<feature type="domain" description="Histidine kinase/HSP90-like ATPase" evidence="10">
    <location>
        <begin position="274"/>
        <end position="361"/>
    </location>
</feature>
<dbReference type="InterPro" id="IPR003594">
    <property type="entry name" value="HATPase_dom"/>
</dbReference>
<dbReference type="InterPro" id="IPR050482">
    <property type="entry name" value="Sensor_HK_TwoCompSys"/>
</dbReference>
<reference evidence="11 12" key="1">
    <citation type="submission" date="2020-04" db="EMBL/GenBank/DDBJ databases">
        <title>Genome sequence of Streptomyces galbus strain I339.</title>
        <authorList>
            <person name="Silva E.A.N."/>
            <person name="Merces M."/>
            <person name="Castelo Branco A.P.O.T."/>
            <person name="Vasconcelos P.C."/>
            <person name="Costa N.P."/>
            <person name="Marinho G.C.S."/>
            <person name="Oliveira C.J.B."/>
            <person name="Araujo D."/>
            <person name="Rodrigues Junior V.S."/>
            <person name="Almeida R."/>
            <person name="Silva Filho U.R."/>
            <person name="Andrade A.S.A."/>
            <person name="Cibulski S.P."/>
        </authorList>
    </citation>
    <scope>NUCLEOTIDE SEQUENCE [LARGE SCALE GENOMIC DNA]</scope>
    <source>
        <strain evidence="11 12">I339</strain>
    </source>
</reference>
<dbReference type="SMART" id="SM00387">
    <property type="entry name" value="HATPase_c"/>
    <property type="match status" value="1"/>
</dbReference>
<sequence>MTRPVPWIPSVLYGAVLFGGVYYAAIGPGLGVRALGFAGLLCALTVLDAREWPVAPGAVFAVRAVLLGAVAALDPSGLSRVLFVLLPFLAFFVYGRTVSVVLGACCVAVLAGVFTVRVPHWEVRAEYISDLLMFALGVVLALAMAAVAVREQQARARLEGTLAQVAALSAARERNRLARDIHDSLGHHLTAIGIQLEKAEAFASLDAAASARAVAHARWSAKQALDEVRASVRALGPDAESEPAGLGRALTDLVHHLDGGSGRITLEVSGTERRPLLVLYRAAQEALTNACRHSGATQVRVDVAYEEHGALLRVADNGRGLGSAEEGFGLAGLRERLRLAGGSVDLRSSAAGTVLTVRVPW</sequence>
<dbReference type="InterPro" id="IPR011712">
    <property type="entry name" value="Sig_transdc_His_kin_sub3_dim/P"/>
</dbReference>
<dbReference type="EC" id="2.7.13.3" evidence="2"/>
<dbReference type="EMBL" id="JAAXMD010000212">
    <property type="protein sequence ID" value="NKQ26874.1"/>
    <property type="molecule type" value="Genomic_DNA"/>
</dbReference>
<comment type="catalytic activity">
    <reaction evidence="1">
        <text>ATP + protein L-histidine = ADP + protein N-phospho-L-histidine.</text>
        <dbReference type="EC" id="2.7.13.3"/>
    </reaction>
</comment>
<evidence type="ECO:0000256" key="5">
    <source>
        <dbReference type="ARBA" id="ARBA00022741"/>
    </source>
</evidence>
<dbReference type="InterPro" id="IPR036890">
    <property type="entry name" value="HATPase_C_sf"/>
</dbReference>
<feature type="transmembrane region" description="Helical" evidence="9">
    <location>
        <begin position="101"/>
        <end position="119"/>
    </location>
</feature>
<keyword evidence="8" id="KW-0902">Two-component regulatory system</keyword>
<evidence type="ECO:0000313" key="12">
    <source>
        <dbReference type="Proteomes" id="UP000744032"/>
    </source>
</evidence>
<evidence type="ECO:0000259" key="10">
    <source>
        <dbReference type="SMART" id="SM00387"/>
    </source>
</evidence>
<evidence type="ECO:0000256" key="6">
    <source>
        <dbReference type="ARBA" id="ARBA00022777"/>
    </source>
</evidence>
<feature type="transmembrane region" description="Helical" evidence="9">
    <location>
        <begin position="131"/>
        <end position="149"/>
    </location>
</feature>
<keyword evidence="4" id="KW-0808">Transferase</keyword>
<dbReference type="PANTHER" id="PTHR24421">
    <property type="entry name" value="NITRATE/NITRITE SENSOR PROTEIN NARX-RELATED"/>
    <property type="match status" value="1"/>
</dbReference>
<dbReference type="SUPFAM" id="SSF55874">
    <property type="entry name" value="ATPase domain of HSP90 chaperone/DNA topoisomerase II/histidine kinase"/>
    <property type="match status" value="1"/>
</dbReference>
<gene>
    <name evidence="11" type="ORF">HF200_21230</name>
</gene>
<dbReference type="Gene3D" id="1.20.5.1930">
    <property type="match status" value="1"/>
</dbReference>
<evidence type="ECO:0000256" key="4">
    <source>
        <dbReference type="ARBA" id="ARBA00022679"/>
    </source>
</evidence>
<organism evidence="11 12">
    <name type="scientific">Streptomyces galbus</name>
    <dbReference type="NCBI Taxonomy" id="33898"/>
    <lineage>
        <taxon>Bacteria</taxon>
        <taxon>Bacillati</taxon>
        <taxon>Actinomycetota</taxon>
        <taxon>Actinomycetes</taxon>
        <taxon>Kitasatosporales</taxon>
        <taxon>Streptomycetaceae</taxon>
        <taxon>Streptomyces</taxon>
    </lineage>
</organism>
<keyword evidence="9" id="KW-1133">Transmembrane helix</keyword>
<dbReference type="PANTHER" id="PTHR24421:SF10">
    <property type="entry name" value="NITRATE_NITRITE SENSOR PROTEIN NARQ"/>
    <property type="match status" value="1"/>
</dbReference>
<evidence type="ECO:0000256" key="9">
    <source>
        <dbReference type="SAM" id="Phobius"/>
    </source>
</evidence>
<keyword evidence="3" id="KW-0597">Phosphoprotein</keyword>
<dbReference type="CDD" id="cd16917">
    <property type="entry name" value="HATPase_UhpB-NarQ-NarX-like"/>
    <property type="match status" value="1"/>
</dbReference>
<evidence type="ECO:0000256" key="7">
    <source>
        <dbReference type="ARBA" id="ARBA00022840"/>
    </source>
</evidence>
<evidence type="ECO:0000256" key="2">
    <source>
        <dbReference type="ARBA" id="ARBA00012438"/>
    </source>
</evidence>
<keyword evidence="7" id="KW-0067">ATP-binding</keyword>
<keyword evidence="12" id="KW-1185">Reference proteome</keyword>
<dbReference type="GO" id="GO:0016301">
    <property type="term" value="F:kinase activity"/>
    <property type="evidence" value="ECO:0007669"/>
    <property type="project" value="UniProtKB-KW"/>
</dbReference>
<dbReference type="Pfam" id="PF07730">
    <property type="entry name" value="HisKA_3"/>
    <property type="match status" value="1"/>
</dbReference>
<evidence type="ECO:0000256" key="8">
    <source>
        <dbReference type="ARBA" id="ARBA00023012"/>
    </source>
</evidence>
<dbReference type="Gene3D" id="3.30.565.10">
    <property type="entry name" value="Histidine kinase-like ATPase, C-terminal domain"/>
    <property type="match status" value="1"/>
</dbReference>
<keyword evidence="9" id="KW-0472">Membrane</keyword>
<dbReference type="Pfam" id="PF02518">
    <property type="entry name" value="HATPase_c"/>
    <property type="match status" value="1"/>
</dbReference>
<feature type="transmembrane region" description="Helical" evidence="9">
    <location>
        <begin position="30"/>
        <end position="47"/>
    </location>
</feature>
<evidence type="ECO:0000256" key="1">
    <source>
        <dbReference type="ARBA" id="ARBA00000085"/>
    </source>
</evidence>
<proteinExistence type="predicted"/>
<keyword evidence="5" id="KW-0547">Nucleotide-binding</keyword>
<accession>A0ABX1IMM1</accession>
<dbReference type="Proteomes" id="UP000744032">
    <property type="component" value="Unassembled WGS sequence"/>
</dbReference>
<feature type="transmembrane region" description="Helical" evidence="9">
    <location>
        <begin position="7"/>
        <end position="24"/>
    </location>
</feature>
<feature type="transmembrane region" description="Helical" evidence="9">
    <location>
        <begin position="54"/>
        <end position="72"/>
    </location>
</feature>
<comment type="caution">
    <text evidence="11">The sequence shown here is derived from an EMBL/GenBank/DDBJ whole genome shotgun (WGS) entry which is preliminary data.</text>
</comment>
<keyword evidence="9" id="KW-0812">Transmembrane</keyword>
<name>A0ABX1IMM1_STRGB</name>
<protein>
    <recommendedName>
        <fullName evidence="2">histidine kinase</fullName>
        <ecNumber evidence="2">2.7.13.3</ecNumber>
    </recommendedName>
</protein>